<proteinExistence type="predicted"/>
<dbReference type="Gene3D" id="3.30.460.10">
    <property type="entry name" value="Beta Polymerase, domain 2"/>
    <property type="match status" value="1"/>
</dbReference>
<dbReference type="CDD" id="cd05399">
    <property type="entry name" value="NT_Rel-Spo_like"/>
    <property type="match status" value="1"/>
</dbReference>
<organism evidence="2 3">
    <name type="scientific">Labilibaculum antarcticum</name>
    <dbReference type="NCBI Taxonomy" id="1717717"/>
    <lineage>
        <taxon>Bacteria</taxon>
        <taxon>Pseudomonadati</taxon>
        <taxon>Bacteroidota</taxon>
        <taxon>Bacteroidia</taxon>
        <taxon>Marinilabiliales</taxon>
        <taxon>Marinifilaceae</taxon>
        <taxon>Labilibaculum</taxon>
    </lineage>
</organism>
<dbReference type="KEGG" id="mbas:ALGA_1676"/>
<dbReference type="GO" id="GO:0015969">
    <property type="term" value="P:guanosine tetraphosphate metabolic process"/>
    <property type="evidence" value="ECO:0007669"/>
    <property type="project" value="InterPro"/>
</dbReference>
<reference evidence="3" key="2">
    <citation type="journal article" date="2020" name="Antonie Van Leeuwenhoek">
        <title>Labilibaculum antarcticum sp. nov., a novel facultative anaerobic, psychrotorelant bacterium isolated from marine sediment of Antarctica.</title>
        <authorList>
            <person name="Watanabe M."/>
            <person name="Kojima H."/>
            <person name="Fukui M."/>
        </authorList>
    </citation>
    <scope>NUCLEOTIDE SEQUENCE [LARGE SCALE GENOMIC DNA]</scope>
    <source>
        <strain evidence="3">SPP2</strain>
    </source>
</reference>
<dbReference type="Pfam" id="PF04607">
    <property type="entry name" value="RelA_SpoT"/>
    <property type="match status" value="1"/>
</dbReference>
<accession>A0A1Y1CLB6</accession>
<dbReference type="InterPro" id="IPR043519">
    <property type="entry name" value="NT_sf"/>
</dbReference>
<sequence>MGDLTDFLEHFNFSQSDFESTGLDWDNLVKIKEDYELFQKELSPHANSLIEAFHHVKTIHSVRFRIKNPTHLIEKIIRKKIEEPERVIDINNYRTEITDLIGLRALHLFKEDWVNIHHFITANWNLQIKPIAYYRKGDSSEHIEVFKKFGCEVKEHPFGYRSVHYLVETSPDKTTYISEVQVRTIFEEGWSEIDHKIRYPYYKDNQLLSQFLVMFNRLSGNADEMGSYVQYLKKELDSRDKESKEAVEKQILIINDLKEKIKELELKPQIAKQLETNLNEILKLPTHNISNFELKLPDFSKMEMLDYSKIDLSGFSKTQLPETESKTKPVNKKKGK</sequence>
<dbReference type="InterPro" id="IPR007685">
    <property type="entry name" value="RelA_SpoT"/>
</dbReference>
<evidence type="ECO:0000313" key="3">
    <source>
        <dbReference type="Proteomes" id="UP000218267"/>
    </source>
</evidence>
<feature type="domain" description="RelA/SpoT" evidence="1">
    <location>
        <begin position="64"/>
        <end position="205"/>
    </location>
</feature>
<name>A0A1Y1CLB6_9BACT</name>
<dbReference type="SMART" id="SM00954">
    <property type="entry name" value="RelA_SpoT"/>
    <property type="match status" value="1"/>
</dbReference>
<dbReference type="RefSeq" id="WP_096428927.1">
    <property type="nucleotide sequence ID" value="NZ_AP018042.1"/>
</dbReference>
<dbReference type="SUPFAM" id="SSF81301">
    <property type="entry name" value="Nucleotidyltransferase"/>
    <property type="match status" value="1"/>
</dbReference>
<dbReference type="OrthoDB" id="9801824at2"/>
<dbReference type="PANTHER" id="PTHR41773:SF1">
    <property type="entry name" value="RELA_SPOT DOMAIN-CONTAINING PROTEIN"/>
    <property type="match status" value="1"/>
</dbReference>
<dbReference type="AlphaFoldDB" id="A0A1Y1CLB6"/>
<keyword evidence="3" id="KW-1185">Reference proteome</keyword>
<dbReference type="PANTHER" id="PTHR41773">
    <property type="entry name" value="GTP PYROPHOSPHATASE-RELATED"/>
    <property type="match status" value="1"/>
</dbReference>
<dbReference type="EMBL" id="AP018042">
    <property type="protein sequence ID" value="BAX80051.1"/>
    <property type="molecule type" value="Genomic_DNA"/>
</dbReference>
<evidence type="ECO:0000313" key="2">
    <source>
        <dbReference type="EMBL" id="BAX80051.1"/>
    </source>
</evidence>
<dbReference type="Proteomes" id="UP000218267">
    <property type="component" value="Chromosome"/>
</dbReference>
<evidence type="ECO:0000259" key="1">
    <source>
        <dbReference type="SMART" id="SM00954"/>
    </source>
</evidence>
<protein>
    <recommendedName>
        <fullName evidence="1">RelA/SpoT domain-containing protein</fullName>
    </recommendedName>
</protein>
<gene>
    <name evidence="2" type="ORF">ALGA_1676</name>
</gene>
<reference evidence="2 3" key="1">
    <citation type="journal article" date="2018" name="Mar. Genomics">
        <title>Complete genome sequence of Marinifilaceae bacterium strain SPP2, isolated from the Antarctic marine sediment.</title>
        <authorList>
            <person name="Watanabe M."/>
            <person name="Kojima H."/>
            <person name="Fukui M."/>
        </authorList>
    </citation>
    <scope>NUCLEOTIDE SEQUENCE [LARGE SCALE GENOMIC DNA]</scope>
    <source>
        <strain evidence="2 3">SPP2</strain>
    </source>
</reference>